<feature type="domain" description="Histone deacetylase" evidence="5">
    <location>
        <begin position="2"/>
        <end position="290"/>
    </location>
</feature>
<sequence>MAPVRIELTRDLVRALALPDVVEIGVEDVDDDLLTLVHDPAFVEAVKAGARGEPDEARGIGTEDTPMFPEMHAAAARTVGSTLAAARWVWSGAGPHAVSVAGGMHHAMPDRASGFCVYNDVAVSIRWLLAQGAERVAYVDLDAHHGDGVERAFWDDPRVLTISVHESGLTLFPGTGFASDVGGSGAEGYAVNVALPARTRGNAWLRAVEAIVAPLLAEFAPDVLVSQHGADSHMGDPMTNLRVSVDHQLAAAALMRDLASAHAGNRWIATGGGGYTVVEVVPRVWAGLTAIAAGAAPDLDAELPRAWVEEVESRLRIAAPQHWSDGLAVELKRFAEGYDPADDVDRTILATRTAVFPLHGLDPSW</sequence>
<dbReference type="EMBL" id="VENP01000004">
    <property type="protein sequence ID" value="TNU76764.1"/>
    <property type="molecule type" value="Genomic_DNA"/>
</dbReference>
<name>A0A5C5BEW1_9MICO</name>
<dbReference type="Gene3D" id="3.40.800.20">
    <property type="entry name" value="Histone deacetylase domain"/>
    <property type="match status" value="1"/>
</dbReference>
<dbReference type="AlphaFoldDB" id="A0A5C5BEW1"/>
<keyword evidence="4" id="KW-0006">Acetoin catabolism</keyword>
<evidence type="ECO:0000256" key="1">
    <source>
        <dbReference type="ARBA" id="ARBA00005101"/>
    </source>
</evidence>
<dbReference type="GO" id="GO:0045150">
    <property type="term" value="P:acetoin catabolic process"/>
    <property type="evidence" value="ECO:0007669"/>
    <property type="project" value="UniProtKB-UniPathway"/>
</dbReference>
<comment type="similarity">
    <text evidence="2">Belongs to the histone deacetylase family.</text>
</comment>
<dbReference type="UniPathway" id="UPA00040"/>
<evidence type="ECO:0000313" key="6">
    <source>
        <dbReference type="EMBL" id="TNU76764.1"/>
    </source>
</evidence>
<organism evidence="6 7">
    <name type="scientific">Miniimonas arenae</name>
    <dbReference type="NCBI Taxonomy" id="676201"/>
    <lineage>
        <taxon>Bacteria</taxon>
        <taxon>Bacillati</taxon>
        <taxon>Actinomycetota</taxon>
        <taxon>Actinomycetes</taxon>
        <taxon>Micrococcales</taxon>
        <taxon>Beutenbergiaceae</taxon>
        <taxon>Miniimonas</taxon>
    </lineage>
</organism>
<dbReference type="CDD" id="cd09994">
    <property type="entry name" value="HDAC_AcuC_like"/>
    <property type="match status" value="1"/>
</dbReference>
<dbReference type="GO" id="GO:0040029">
    <property type="term" value="P:epigenetic regulation of gene expression"/>
    <property type="evidence" value="ECO:0007669"/>
    <property type="project" value="TreeGrafter"/>
</dbReference>
<dbReference type="PANTHER" id="PTHR10625:SF10">
    <property type="entry name" value="HISTONE DEACETYLASE HDAC1"/>
    <property type="match status" value="1"/>
</dbReference>
<proteinExistence type="inferred from homology"/>
<comment type="pathway">
    <text evidence="1">Ketone degradation; acetoin degradation.</text>
</comment>
<evidence type="ECO:0000256" key="4">
    <source>
        <dbReference type="ARBA" id="ARBA00022627"/>
    </source>
</evidence>
<dbReference type="InterPro" id="IPR000286">
    <property type="entry name" value="HDACs"/>
</dbReference>
<reference evidence="6 7" key="1">
    <citation type="submission" date="2019-06" db="EMBL/GenBank/DDBJ databases">
        <title>Draft genome sequence of Miniimonas arenae KCTC 19750T isolated from sea sand.</title>
        <authorList>
            <person name="Park S.-J."/>
        </authorList>
    </citation>
    <scope>NUCLEOTIDE SEQUENCE [LARGE SCALE GENOMIC DNA]</scope>
    <source>
        <strain evidence="6 7">KCTC 19750</strain>
    </source>
</reference>
<evidence type="ECO:0000259" key="5">
    <source>
        <dbReference type="Pfam" id="PF00850"/>
    </source>
</evidence>
<dbReference type="PANTHER" id="PTHR10625">
    <property type="entry name" value="HISTONE DEACETYLASE HDAC1-RELATED"/>
    <property type="match status" value="1"/>
</dbReference>
<dbReference type="GO" id="GO:0004407">
    <property type="term" value="F:histone deacetylase activity"/>
    <property type="evidence" value="ECO:0007669"/>
    <property type="project" value="TreeGrafter"/>
</dbReference>
<gene>
    <name evidence="6" type="ORF">FH969_02360</name>
</gene>
<dbReference type="InterPro" id="IPR003085">
    <property type="entry name" value="AcuC"/>
</dbReference>
<evidence type="ECO:0000313" key="7">
    <source>
        <dbReference type="Proteomes" id="UP000313849"/>
    </source>
</evidence>
<evidence type="ECO:0000256" key="2">
    <source>
        <dbReference type="ARBA" id="ARBA00005947"/>
    </source>
</evidence>
<dbReference type="Pfam" id="PF00850">
    <property type="entry name" value="Hist_deacetyl"/>
    <property type="match status" value="1"/>
</dbReference>
<protein>
    <recommendedName>
        <fullName evidence="3">Acetoin utilization protein AcuC</fullName>
    </recommendedName>
</protein>
<dbReference type="PRINTS" id="PR01270">
    <property type="entry name" value="HDASUPER"/>
</dbReference>
<comment type="caution">
    <text evidence="6">The sequence shown here is derived from an EMBL/GenBank/DDBJ whole genome shotgun (WGS) entry which is preliminary data.</text>
</comment>
<dbReference type="Proteomes" id="UP000313849">
    <property type="component" value="Unassembled WGS sequence"/>
</dbReference>
<dbReference type="InterPro" id="IPR037138">
    <property type="entry name" value="His_deacetylse_dom_sf"/>
</dbReference>
<accession>A0A5C5BEW1</accession>
<keyword evidence="7" id="KW-1185">Reference proteome</keyword>
<evidence type="ECO:0000256" key="3">
    <source>
        <dbReference type="ARBA" id="ARBA00020218"/>
    </source>
</evidence>
<dbReference type="OrthoDB" id="9808367at2"/>
<dbReference type="PRINTS" id="PR01272">
    <property type="entry name" value="ACUCPROTEIN"/>
</dbReference>
<dbReference type="SUPFAM" id="SSF52768">
    <property type="entry name" value="Arginase/deacetylase"/>
    <property type="match status" value="1"/>
</dbReference>
<dbReference type="InterPro" id="IPR023801">
    <property type="entry name" value="His_deacetylse_dom"/>
</dbReference>
<dbReference type="InterPro" id="IPR023696">
    <property type="entry name" value="Ureohydrolase_dom_sf"/>
</dbReference>